<comment type="caution">
    <text evidence="1">The sequence shown here is derived from an EMBL/GenBank/DDBJ whole genome shotgun (WGS) entry which is preliminary data.</text>
</comment>
<organism evidence="1 2">
    <name type="scientific">Actinomycetospora atypica</name>
    <dbReference type="NCBI Taxonomy" id="1290095"/>
    <lineage>
        <taxon>Bacteria</taxon>
        <taxon>Bacillati</taxon>
        <taxon>Actinomycetota</taxon>
        <taxon>Actinomycetes</taxon>
        <taxon>Pseudonocardiales</taxon>
        <taxon>Pseudonocardiaceae</taxon>
        <taxon>Actinomycetospora</taxon>
    </lineage>
</organism>
<keyword evidence="2" id="KW-1185">Reference proteome</keyword>
<reference evidence="2" key="1">
    <citation type="journal article" date="2019" name="Int. J. Syst. Evol. Microbiol.">
        <title>The Global Catalogue of Microorganisms (GCM) 10K type strain sequencing project: providing services to taxonomists for standard genome sequencing and annotation.</title>
        <authorList>
            <consortium name="The Broad Institute Genomics Platform"/>
            <consortium name="The Broad Institute Genome Sequencing Center for Infectious Disease"/>
            <person name="Wu L."/>
            <person name="Ma J."/>
        </authorList>
    </citation>
    <scope>NUCLEOTIDE SEQUENCE [LARGE SCALE GENOMIC DNA]</scope>
    <source>
        <strain evidence="2">CGMCC 4.7093</strain>
    </source>
</reference>
<evidence type="ECO:0000313" key="2">
    <source>
        <dbReference type="Proteomes" id="UP001595947"/>
    </source>
</evidence>
<protein>
    <submittedName>
        <fullName evidence="1">Uncharacterized protein</fullName>
    </submittedName>
</protein>
<dbReference type="Proteomes" id="UP001595947">
    <property type="component" value="Unassembled WGS sequence"/>
</dbReference>
<sequence>MSTTRPLVIAGGVAALVLVGVLALLAAWAGGERAAFTPRGLDAVPPALAAGGLTVCSRVDRPDASAPAATAAATFLVAAAPAGCATGEVARVGVDRFATPEARDAAARAEEVRLRPRGSAVVHTWGDLLVTVPGLADDDLTDRVGDAVRAAGGR</sequence>
<evidence type="ECO:0000313" key="1">
    <source>
        <dbReference type="EMBL" id="MFC5062697.1"/>
    </source>
</evidence>
<proteinExistence type="predicted"/>
<name>A0ABV9YM30_9PSEU</name>
<gene>
    <name evidence="1" type="ORF">ACFPBZ_10815</name>
</gene>
<accession>A0ABV9YM30</accession>
<dbReference type="EMBL" id="JBHSIV010000009">
    <property type="protein sequence ID" value="MFC5062697.1"/>
    <property type="molecule type" value="Genomic_DNA"/>
</dbReference>
<dbReference type="RefSeq" id="WP_378036049.1">
    <property type="nucleotide sequence ID" value="NZ_JBHSIV010000009.1"/>
</dbReference>